<dbReference type="EMBL" id="VIKR01000002">
    <property type="protein sequence ID" value="TQV75597.1"/>
    <property type="molecule type" value="Genomic_DNA"/>
</dbReference>
<keyword evidence="2" id="KW-0547">Nucleotide-binding</keyword>
<name>A0A545TEE8_9GAMM</name>
<keyword evidence="7" id="KW-1185">Reference proteome</keyword>
<evidence type="ECO:0000256" key="1">
    <source>
        <dbReference type="ARBA" id="ARBA00022448"/>
    </source>
</evidence>
<evidence type="ECO:0000259" key="5">
    <source>
        <dbReference type="PROSITE" id="PS50893"/>
    </source>
</evidence>
<dbReference type="InterPro" id="IPR003593">
    <property type="entry name" value="AAA+_ATPase"/>
</dbReference>
<dbReference type="InterPro" id="IPR017871">
    <property type="entry name" value="ABC_transporter-like_CS"/>
</dbReference>
<keyword evidence="3 6" id="KW-0067">ATP-binding</keyword>
<dbReference type="Gene3D" id="3.40.50.300">
    <property type="entry name" value="P-loop containing nucleotide triphosphate hydrolases"/>
    <property type="match status" value="1"/>
</dbReference>
<dbReference type="InterPro" id="IPR003439">
    <property type="entry name" value="ABC_transporter-like_ATP-bd"/>
</dbReference>
<dbReference type="SUPFAM" id="SSF52540">
    <property type="entry name" value="P-loop containing nucleoside triphosphate hydrolases"/>
    <property type="match status" value="1"/>
</dbReference>
<dbReference type="OrthoDB" id="9801477at2"/>
<proteinExistence type="inferred from homology"/>
<dbReference type="GO" id="GO:0022857">
    <property type="term" value="F:transmembrane transporter activity"/>
    <property type="evidence" value="ECO:0007669"/>
    <property type="project" value="UniProtKB-ARBA"/>
</dbReference>
<reference evidence="6 7" key="1">
    <citation type="submission" date="2019-06" db="EMBL/GenBank/DDBJ databases">
        <title>Draft genome of Aliikangiella marina GYP-15.</title>
        <authorList>
            <person name="Wang G."/>
        </authorList>
    </citation>
    <scope>NUCLEOTIDE SEQUENCE [LARGE SCALE GENOMIC DNA]</scope>
    <source>
        <strain evidence="6 7">GYP-15</strain>
    </source>
</reference>
<dbReference type="PROSITE" id="PS50893">
    <property type="entry name" value="ABC_TRANSPORTER_2"/>
    <property type="match status" value="1"/>
</dbReference>
<dbReference type="GO" id="GO:1902495">
    <property type="term" value="C:transmembrane transporter complex"/>
    <property type="evidence" value="ECO:0007669"/>
    <property type="project" value="UniProtKB-ARBA"/>
</dbReference>
<evidence type="ECO:0000313" key="6">
    <source>
        <dbReference type="EMBL" id="TQV75597.1"/>
    </source>
</evidence>
<dbReference type="FunFam" id="3.40.50.300:FF:000032">
    <property type="entry name" value="Export ABC transporter ATP-binding protein"/>
    <property type="match status" value="1"/>
</dbReference>
<dbReference type="GO" id="GO:0005524">
    <property type="term" value="F:ATP binding"/>
    <property type="evidence" value="ECO:0007669"/>
    <property type="project" value="UniProtKB-KW"/>
</dbReference>
<dbReference type="RefSeq" id="WP_142942211.1">
    <property type="nucleotide sequence ID" value="NZ_VIKR01000002.1"/>
</dbReference>
<accession>A0A545TEE8</accession>
<dbReference type="PROSITE" id="PS00211">
    <property type="entry name" value="ABC_TRANSPORTER_1"/>
    <property type="match status" value="1"/>
</dbReference>
<organism evidence="6 7">
    <name type="scientific">Aliikangiella marina</name>
    <dbReference type="NCBI Taxonomy" id="1712262"/>
    <lineage>
        <taxon>Bacteria</taxon>
        <taxon>Pseudomonadati</taxon>
        <taxon>Pseudomonadota</taxon>
        <taxon>Gammaproteobacteria</taxon>
        <taxon>Oceanospirillales</taxon>
        <taxon>Pleioneaceae</taxon>
        <taxon>Aliikangiella</taxon>
    </lineage>
</organism>
<dbReference type="CDD" id="cd03255">
    <property type="entry name" value="ABC_MJ0796_LolCDE_FtsE"/>
    <property type="match status" value="1"/>
</dbReference>
<evidence type="ECO:0000256" key="3">
    <source>
        <dbReference type="ARBA" id="ARBA00022840"/>
    </source>
</evidence>
<dbReference type="GO" id="GO:0016887">
    <property type="term" value="F:ATP hydrolysis activity"/>
    <property type="evidence" value="ECO:0007669"/>
    <property type="project" value="InterPro"/>
</dbReference>
<keyword evidence="1" id="KW-0813">Transport</keyword>
<feature type="domain" description="ABC transporter" evidence="5">
    <location>
        <begin position="2"/>
        <end position="232"/>
    </location>
</feature>
<dbReference type="PANTHER" id="PTHR42798:SF2">
    <property type="entry name" value="ABC TRANSPORTER ATP-BINDING PROTEIN MG467-RELATED"/>
    <property type="match status" value="1"/>
</dbReference>
<dbReference type="SMART" id="SM00382">
    <property type="entry name" value="AAA"/>
    <property type="match status" value="1"/>
</dbReference>
<dbReference type="InterPro" id="IPR017911">
    <property type="entry name" value="MacB-like_ATP-bd"/>
</dbReference>
<dbReference type="PANTHER" id="PTHR42798">
    <property type="entry name" value="LIPOPROTEIN-RELEASING SYSTEM ATP-BINDING PROTEIN LOLD"/>
    <property type="match status" value="1"/>
</dbReference>
<dbReference type="Proteomes" id="UP000317839">
    <property type="component" value="Unassembled WGS sequence"/>
</dbReference>
<evidence type="ECO:0000313" key="7">
    <source>
        <dbReference type="Proteomes" id="UP000317839"/>
    </source>
</evidence>
<protein>
    <submittedName>
        <fullName evidence="6">ABC transporter ATP-binding protein</fullName>
    </submittedName>
</protein>
<dbReference type="InterPro" id="IPR027417">
    <property type="entry name" value="P-loop_NTPase"/>
</dbReference>
<evidence type="ECO:0000256" key="4">
    <source>
        <dbReference type="ARBA" id="ARBA00038388"/>
    </source>
</evidence>
<comment type="similarity">
    <text evidence="4">Belongs to the ABC transporter superfamily. Macrolide exporter (TC 3.A.1.122) family.</text>
</comment>
<evidence type="ECO:0000256" key="2">
    <source>
        <dbReference type="ARBA" id="ARBA00022741"/>
    </source>
</evidence>
<dbReference type="Pfam" id="PF00005">
    <property type="entry name" value="ABC_tran"/>
    <property type="match status" value="1"/>
</dbReference>
<dbReference type="AlphaFoldDB" id="A0A545TEE8"/>
<comment type="caution">
    <text evidence="6">The sequence shown here is derived from an EMBL/GenBank/DDBJ whole genome shotgun (WGS) entry which is preliminary data.</text>
</comment>
<gene>
    <name evidence="6" type="ORF">FLL45_11840</name>
</gene>
<sequence length="232" mass="25030">MLTAINLTKQVTTGDSELTILDDISFSLDEGKSMAILGESGSGKTTLLGLLAGLDTPTTGEVKLKDTSIFNLSEEERAQLRKENLGFVFQSFQLIAGLTALENVMMPLELKGDKEARAKAEEMLEKVGLAGRLNHFANQLSGGEQQRVAIARAFVTKPKLLLADEPTGNLDTATGEKIVKLMFSLNEALNTTLVLVTHDTHLAAMCNESITLSGGKIIQQNTHQPQVEEAYA</sequence>